<evidence type="ECO:0000256" key="2">
    <source>
        <dbReference type="ARBA" id="ARBA00023163"/>
    </source>
</evidence>
<dbReference type="EMBL" id="BX284602">
    <property type="protein sequence ID" value="CCD61132.1"/>
    <property type="molecule type" value="Genomic_DNA"/>
</dbReference>
<dbReference type="KEGG" id="cel:CELE_C01B12.2"/>
<dbReference type="PANTHER" id="PTHR10417:SF6">
    <property type="entry name" value="SAND DOMAIN-CONTAINING PROTEIN"/>
    <property type="match status" value="1"/>
</dbReference>
<dbReference type="FunCoup" id="O17208">
    <property type="interactions" value="26"/>
</dbReference>
<dbReference type="SUPFAM" id="SSF63763">
    <property type="entry name" value="SAND domain-like"/>
    <property type="match status" value="1"/>
</dbReference>
<organism evidence="7 8">
    <name type="scientific">Caenorhabditis elegans</name>
    <dbReference type="NCBI Taxonomy" id="6239"/>
    <lineage>
        <taxon>Eukaryota</taxon>
        <taxon>Metazoa</taxon>
        <taxon>Ecdysozoa</taxon>
        <taxon>Nematoda</taxon>
        <taxon>Chromadorea</taxon>
        <taxon>Rhabditida</taxon>
        <taxon>Rhabditina</taxon>
        <taxon>Rhabditomorpha</taxon>
        <taxon>Rhabditoidea</taxon>
        <taxon>Rhabditidae</taxon>
        <taxon>Peloderinae</taxon>
        <taxon>Caenorhabditis</taxon>
    </lineage>
</organism>
<feature type="domain" description="SAND" evidence="6">
    <location>
        <begin position="58"/>
        <end position="144"/>
    </location>
</feature>
<dbReference type="RefSeq" id="NP_493634.4">
    <property type="nucleotide sequence ID" value="NM_061233.6"/>
</dbReference>
<dbReference type="OMA" id="FICPGIR"/>
<dbReference type="AlphaFoldDB" id="O17208"/>
<evidence type="ECO:0000313" key="8">
    <source>
        <dbReference type="Proteomes" id="UP000001940"/>
    </source>
</evidence>
<dbReference type="InterPro" id="IPR010919">
    <property type="entry name" value="SAND-like_dom_sf"/>
</dbReference>
<dbReference type="OrthoDB" id="5792412at2759"/>
<keyword evidence="2" id="KW-0804">Transcription</keyword>
<dbReference type="STRING" id="6239.C01B12.2.1"/>
<dbReference type="WormBase" id="C01B12.2">
    <property type="protein sequence ID" value="CE39124"/>
    <property type="gene ID" value="WBGene00015285"/>
    <property type="gene designation" value="gmeb-1"/>
</dbReference>
<protein>
    <submittedName>
        <fullName evidence="7">SAND domain-containing protein</fullName>
    </submittedName>
</protein>
<evidence type="ECO:0000256" key="3">
    <source>
        <dbReference type="ARBA" id="ARBA00023242"/>
    </source>
</evidence>
<evidence type="ECO:0000256" key="4">
    <source>
        <dbReference type="SAM" id="Coils"/>
    </source>
</evidence>
<keyword evidence="4" id="KW-0175">Coiled coil</keyword>
<dbReference type="PeptideAtlas" id="O17208"/>
<dbReference type="Proteomes" id="UP000001940">
    <property type="component" value="Chromosome II"/>
</dbReference>
<dbReference type="GeneID" id="182061"/>
<feature type="region of interest" description="Disordered" evidence="5">
    <location>
        <begin position="166"/>
        <end position="189"/>
    </location>
</feature>
<dbReference type="UCSC" id="C01B12.2">
    <property type="organism name" value="c. elegans"/>
</dbReference>
<dbReference type="SMR" id="O17208"/>
<evidence type="ECO:0000313" key="7">
    <source>
        <dbReference type="EMBL" id="CCD61132.1"/>
    </source>
</evidence>
<feature type="compositionally biased region" description="Low complexity" evidence="5">
    <location>
        <begin position="41"/>
        <end position="52"/>
    </location>
</feature>
<sequence length="374" mass="41777">MKRILSDGVNEPKLCKFIKEESPHKVKQEPYDDEDLVHLGSESIPSPTSSTSPPFPTEPAVQTIKLPKYMELKCGALVARLHTELFICPGIREKCIEVLDCPGELLTPVEFTIKAEKSKQKDWKGAIKHNGRMLRTLMEFKQLDFYNHHEMCSFKCHSRNYITKNGGSVPKLPPKNVQRRHSSASTTSNVSQTAINQLLQGELIKNPNFLAAFAAHCTAENQKRQEEAERKLQEKQNAIKCLMETDSVTFWNQTIQSKTSTVVLDRISMELGSLAQNLISGRDFAASSSKIIQVLQVLGLSDTVSREMCGQFILPSSVSTNVDGQSSLDAQLPVQHLPSKEMKAVDPIEKSPNDNNNETLSSSEKLELMIRNAL</sequence>
<dbReference type="GO" id="GO:0046872">
    <property type="term" value="F:metal ion binding"/>
    <property type="evidence" value="ECO:0007669"/>
    <property type="project" value="UniProtKB-KW"/>
</dbReference>
<dbReference type="InParanoid" id="O17208"/>
<dbReference type="HOGENOM" id="CLU_740179_0_0_1"/>
<dbReference type="CTD" id="182061"/>
<evidence type="ECO:0000313" key="9">
    <source>
        <dbReference type="WormBase" id="C01B12.2"/>
    </source>
</evidence>
<name>O17208_CAEEL</name>
<dbReference type="Bgee" id="WBGene00015285">
    <property type="expression patterns" value="Expressed in pharyngeal muscle cell (C elegans) and 4 other cell types or tissues"/>
</dbReference>
<feature type="coiled-coil region" evidence="4">
    <location>
        <begin position="218"/>
        <end position="245"/>
    </location>
</feature>
<accession>O17208</accession>
<dbReference type="InterPro" id="IPR000770">
    <property type="entry name" value="SAND_dom"/>
</dbReference>
<keyword evidence="8" id="KW-1185">Reference proteome</keyword>
<dbReference type="PANTHER" id="PTHR10417">
    <property type="entry name" value="GLUCOCORTICOID MODULATORY ELEMENT-BINDING PROTEIN"/>
    <property type="match status" value="1"/>
</dbReference>
<keyword evidence="1" id="KW-0805">Transcription regulation</keyword>
<gene>
    <name evidence="7 9" type="primary">gmeb-1</name>
    <name evidence="9" type="ORF">C01B12.2</name>
    <name evidence="7" type="ORF">CELE_C01B12.2</name>
</gene>
<dbReference type="PIR" id="T32370">
    <property type="entry name" value="T32370"/>
</dbReference>
<dbReference type="eggNOG" id="KOG4333">
    <property type="taxonomic scope" value="Eukaryota"/>
</dbReference>
<dbReference type="SMART" id="SM00258">
    <property type="entry name" value="SAND"/>
    <property type="match status" value="1"/>
</dbReference>
<dbReference type="AGR" id="WB:WBGene00015285"/>
<feature type="region of interest" description="Disordered" evidence="5">
    <location>
        <begin position="343"/>
        <end position="363"/>
    </location>
</feature>
<keyword evidence="3" id="KW-0539">Nucleus</keyword>
<reference evidence="7 8" key="1">
    <citation type="journal article" date="1998" name="Science">
        <title>Genome sequence of the nematode C. elegans: a platform for investigating biology.</title>
        <authorList>
            <consortium name="The C. elegans sequencing consortium"/>
            <person name="Sulson J.E."/>
            <person name="Waterston R."/>
        </authorList>
    </citation>
    <scope>NUCLEOTIDE SEQUENCE [LARGE SCALE GENOMIC DNA]</scope>
    <source>
        <strain evidence="7 8">Bristol N2</strain>
    </source>
</reference>
<evidence type="ECO:0000256" key="5">
    <source>
        <dbReference type="SAM" id="MobiDB-lite"/>
    </source>
</evidence>
<dbReference type="GO" id="GO:0003677">
    <property type="term" value="F:DNA binding"/>
    <property type="evidence" value="ECO:0007669"/>
    <property type="project" value="UniProtKB-KW"/>
</dbReference>
<dbReference type="Gene3D" id="3.10.390.10">
    <property type="entry name" value="SAND domain-like"/>
    <property type="match status" value="1"/>
</dbReference>
<evidence type="ECO:0000259" key="6">
    <source>
        <dbReference type="PROSITE" id="PS50864"/>
    </source>
</evidence>
<dbReference type="PhylomeDB" id="O17208"/>
<feature type="compositionally biased region" description="Basic and acidic residues" evidence="5">
    <location>
        <begin position="343"/>
        <end position="352"/>
    </location>
</feature>
<dbReference type="Pfam" id="PF01342">
    <property type="entry name" value="SAND"/>
    <property type="match status" value="1"/>
</dbReference>
<dbReference type="PaxDb" id="6239-C01B12.2"/>
<feature type="compositionally biased region" description="Polar residues" evidence="5">
    <location>
        <begin position="353"/>
        <end position="363"/>
    </location>
</feature>
<dbReference type="PROSITE" id="PS50864">
    <property type="entry name" value="SAND"/>
    <property type="match status" value="1"/>
</dbReference>
<proteinExistence type="predicted"/>
<feature type="region of interest" description="Disordered" evidence="5">
    <location>
        <begin position="37"/>
        <end position="57"/>
    </location>
</feature>
<evidence type="ECO:0000256" key="1">
    <source>
        <dbReference type="ARBA" id="ARBA00023015"/>
    </source>
</evidence>